<keyword evidence="5" id="KW-0255">Endonuclease</keyword>
<dbReference type="PROSITE" id="PS00141">
    <property type="entry name" value="ASP_PROTEASE"/>
    <property type="match status" value="1"/>
</dbReference>
<evidence type="ECO:0000259" key="11">
    <source>
        <dbReference type="PROSITE" id="PS50878"/>
    </source>
</evidence>
<feature type="region of interest" description="Disordered" evidence="9">
    <location>
        <begin position="1"/>
        <end position="23"/>
    </location>
</feature>
<dbReference type="InterPro" id="IPR043128">
    <property type="entry name" value="Rev_trsase/Diguanyl_cyclase"/>
</dbReference>
<evidence type="ECO:0000256" key="1">
    <source>
        <dbReference type="ARBA" id="ARBA00012493"/>
    </source>
</evidence>
<dbReference type="PANTHER" id="PTHR37984:SF5">
    <property type="entry name" value="PROTEIN NYNRIN-LIKE"/>
    <property type="match status" value="1"/>
</dbReference>
<dbReference type="CDD" id="cd09274">
    <property type="entry name" value="RNase_HI_RT_Ty3"/>
    <property type="match status" value="1"/>
</dbReference>
<dbReference type="Proteomes" id="UP000005408">
    <property type="component" value="Unassembled WGS sequence"/>
</dbReference>
<feature type="domain" description="Integrase catalytic" evidence="12">
    <location>
        <begin position="1422"/>
        <end position="1510"/>
    </location>
</feature>
<dbReference type="Gene3D" id="2.40.70.10">
    <property type="entry name" value="Acid Proteases"/>
    <property type="match status" value="1"/>
</dbReference>
<dbReference type="FunFam" id="3.30.70.270:FF:000026">
    <property type="entry name" value="Transposon Ty3-G Gag-Pol polyprotein"/>
    <property type="match status" value="1"/>
</dbReference>
<keyword evidence="8" id="KW-0175">Coiled coil</keyword>
<evidence type="ECO:0000256" key="8">
    <source>
        <dbReference type="SAM" id="Coils"/>
    </source>
</evidence>
<dbReference type="Gene3D" id="1.10.340.70">
    <property type="match status" value="1"/>
</dbReference>
<evidence type="ECO:0000256" key="6">
    <source>
        <dbReference type="ARBA" id="ARBA00022801"/>
    </source>
</evidence>
<keyword evidence="7" id="KW-0695">RNA-directed DNA polymerase</keyword>
<dbReference type="SUPFAM" id="SSF53098">
    <property type="entry name" value="Ribonuclease H-like"/>
    <property type="match status" value="1"/>
</dbReference>
<dbReference type="PROSITE" id="PS50878">
    <property type="entry name" value="RT_POL"/>
    <property type="match status" value="1"/>
</dbReference>
<dbReference type="Pfam" id="PF17921">
    <property type="entry name" value="Integrase_H2C2"/>
    <property type="match status" value="1"/>
</dbReference>
<dbReference type="InterPro" id="IPR043502">
    <property type="entry name" value="DNA/RNA_pol_sf"/>
</dbReference>
<dbReference type="InterPro" id="IPR050951">
    <property type="entry name" value="Retrovirus_Pol_polyprotein"/>
</dbReference>
<evidence type="ECO:0000259" key="12">
    <source>
        <dbReference type="PROSITE" id="PS50994"/>
    </source>
</evidence>
<dbReference type="GO" id="GO:0003964">
    <property type="term" value="F:RNA-directed DNA polymerase activity"/>
    <property type="evidence" value="ECO:0007669"/>
    <property type="project" value="UniProtKB-KW"/>
</dbReference>
<name>A0A8W8JWJ0_MAGGI</name>
<dbReference type="SUPFAM" id="SSF50630">
    <property type="entry name" value="Acid proteases"/>
    <property type="match status" value="1"/>
</dbReference>
<protein>
    <recommendedName>
        <fullName evidence="1">RNA-directed DNA polymerase</fullName>
        <ecNumber evidence="1">2.7.7.49</ecNumber>
    </recommendedName>
</protein>
<dbReference type="InterPro" id="IPR000477">
    <property type="entry name" value="RT_dom"/>
</dbReference>
<dbReference type="InterPro" id="IPR021109">
    <property type="entry name" value="Peptidase_aspartic_dom_sf"/>
</dbReference>
<feature type="domain" description="Reverse transcriptase" evidence="11">
    <location>
        <begin position="724"/>
        <end position="905"/>
    </location>
</feature>
<dbReference type="Pfam" id="PF13975">
    <property type="entry name" value="gag-asp_proteas"/>
    <property type="match status" value="1"/>
</dbReference>
<dbReference type="InterPro" id="IPR036397">
    <property type="entry name" value="RNaseH_sf"/>
</dbReference>
<feature type="compositionally biased region" description="Basic and acidic residues" evidence="9">
    <location>
        <begin position="1"/>
        <end position="10"/>
    </location>
</feature>
<dbReference type="InterPro" id="IPR041588">
    <property type="entry name" value="Integrase_H2C2"/>
</dbReference>
<dbReference type="GO" id="GO:0004190">
    <property type="term" value="F:aspartic-type endopeptidase activity"/>
    <property type="evidence" value="ECO:0007669"/>
    <property type="project" value="InterPro"/>
</dbReference>
<evidence type="ECO:0000313" key="13">
    <source>
        <dbReference type="EnsemblMetazoa" id="G21135.1:cds"/>
    </source>
</evidence>
<dbReference type="Gene3D" id="3.10.10.10">
    <property type="entry name" value="HIV Type 1 Reverse Transcriptase, subunit A, domain 1"/>
    <property type="match status" value="1"/>
</dbReference>
<feature type="compositionally biased region" description="Low complexity" evidence="9">
    <location>
        <begin position="276"/>
        <end position="291"/>
    </location>
</feature>
<evidence type="ECO:0000259" key="10">
    <source>
        <dbReference type="PROSITE" id="PS50175"/>
    </source>
</evidence>
<feature type="region of interest" description="Disordered" evidence="9">
    <location>
        <begin position="1221"/>
        <end position="1241"/>
    </location>
</feature>
<feature type="coiled-coil region" evidence="8">
    <location>
        <begin position="23"/>
        <end position="50"/>
    </location>
</feature>
<evidence type="ECO:0000256" key="9">
    <source>
        <dbReference type="SAM" id="MobiDB-lite"/>
    </source>
</evidence>
<dbReference type="CDD" id="cd00303">
    <property type="entry name" value="retropepsin_like"/>
    <property type="match status" value="1"/>
</dbReference>
<keyword evidence="6" id="KW-0378">Hydrolase</keyword>
<feature type="domain" description="Peptidase A2" evidence="10">
    <location>
        <begin position="416"/>
        <end position="457"/>
    </location>
</feature>
<dbReference type="InterPro" id="IPR041373">
    <property type="entry name" value="RT_RNaseH"/>
</dbReference>
<keyword evidence="3" id="KW-0548">Nucleotidyltransferase</keyword>
<dbReference type="PROSITE" id="PS50175">
    <property type="entry name" value="ASP_PROT_RETROV"/>
    <property type="match status" value="1"/>
</dbReference>
<evidence type="ECO:0000313" key="14">
    <source>
        <dbReference type="Proteomes" id="UP000005408"/>
    </source>
</evidence>
<sequence>MPAPANREEDTSTTQTHDQHEDIDYLKRILEEKEKEIETLRQENEEIQFQDLENRRRDRWQIEDREEEIIRLQNAIQNQRPETNTVTASSPKVKLESYDGRSSIIHWWVKFMTFISLQKWSEKVAIDTLPFYLKGAAESWFYSVDDGVKQSISTIKQAIHNRFQESSRNRLELMDVKQKTTESVEDFIHRVTQMTTDRRVDQEWLITVIINGLKPDIGADVIKVDPRTLEELRNVAIRSEVAERRRNNSTTIQENTNLALLNALQDIRDDLKSNNQQPPQYQQQPRQSGRQRPPHPGFHHQQPQQQPRWPDFQQPQWQQSRWTDQQQPRWSAQPQQQHEWQEPDWQQPQGQQHQWQQPQWQHGPRPAGPPHHGPRRPAQSYHKKDGHHTDFSVPQVNLVAHMTKNTIPVHVGGRTTSALIDSGASVTIINKEFFKKTHYASHQLSPPAFQSVKGASGKLLPVLGQIQLEITINGKEYSFKTHVVEGIHHAFILGVDFLCAHDTVLRFSASNTLHIPDQYGENNVCVITTENGYARTKCPVSIPKRCEMNVLVHISRHQNGEIVLLEPHVELESFNISAARCCVQVNHSSAYFRIINPTFETVELPTNFVVAQVVDIDQDNILSLEGESREVSALNPDNSKTTSQNQVQFDLGNSDLDQNQKEILLKFLSRYRENFALDLSELGCTKAHKHKIEIKPNSKPVRLQFYRTSPQASKEIENQVSEMLKHDIIQPSNSEWHSPVVLVKKKNGQFRFACDYRALNKITVPMSFPLPHLETVFDALGEAKANYFTNLDLISGFWQMELDEDSRQKAAFITQGGVYEWKRMPFGLTNSPISFQTLMSNVLRGLNWKSVLVYVDDILIFSRSFDEHLTHLAQVFDRLNEANLKLQPAKCHFAVKEVKFLGHIISRQGVRVDSEKTAAVSEFPTPKTQKQVRSFLGMANYYRRFVQDFAKIATPLNSLLNKDKKFEWNIQCQSAFETLKEKLISAPILAYPDTSKSFILTCDASDSAVGYVLGQIDDENREYVICYGGKSLSTDQKKFNTTEKECLAVLEGIAAFRPYLVHSRFTVVTDHKALVWLQTAKHTGRLERWALKLQEYNFQIVHRPGKSNLVADALSRRDYPKEVSTTEINSVQTQTSQDVATQCSTTTTDPQTLYKCAATQTCSQGVVTNNQETDTKVSTQDNSTTTIATVAIQTGEIAEQEKVVSEEDNTTSEVMAVVSDLTTSERESKISETEATTDDETSIEDNCCIQVSFSYQSDSPMVAPVQDVQNDDTQADVQADQQNIGELQRNCPDFQQVYEYLLDGTLPAESNAQDLIISEAKHFSLVEGILYHWFQRRCKKPKGEFNFVKQVALPRVLRKDALLSYHDSLAGGGHLGIEKVKTALYRKYYWPRMHSDIVEYVKSCDRCQHAKRDFNPAKPPMQALPPAKKFERWHIDILGPLYKTKEGNEYILLCVDAYSRWVEGFPLKTQSAEETARVLFKEIFSRYGAPKVLFSDRELTVEMLKKNGRI</sequence>
<dbReference type="Gene3D" id="3.30.70.270">
    <property type="match status" value="2"/>
</dbReference>
<dbReference type="EC" id="2.7.7.49" evidence="1"/>
<reference evidence="13" key="1">
    <citation type="submission" date="2022-08" db="UniProtKB">
        <authorList>
            <consortium name="EnsemblMetazoa"/>
        </authorList>
    </citation>
    <scope>IDENTIFICATION</scope>
    <source>
        <strain evidence="13">05x7-T-G4-1.051#20</strain>
    </source>
</reference>
<dbReference type="GO" id="GO:0004519">
    <property type="term" value="F:endonuclease activity"/>
    <property type="evidence" value="ECO:0007669"/>
    <property type="project" value="UniProtKB-KW"/>
</dbReference>
<evidence type="ECO:0000256" key="5">
    <source>
        <dbReference type="ARBA" id="ARBA00022759"/>
    </source>
</evidence>
<feature type="compositionally biased region" description="Low complexity" evidence="9">
    <location>
        <begin position="299"/>
        <end position="365"/>
    </location>
</feature>
<evidence type="ECO:0000256" key="7">
    <source>
        <dbReference type="ARBA" id="ARBA00022918"/>
    </source>
</evidence>
<dbReference type="GO" id="GO:0015074">
    <property type="term" value="P:DNA integration"/>
    <property type="evidence" value="ECO:0007669"/>
    <property type="project" value="InterPro"/>
</dbReference>
<proteinExistence type="predicted"/>
<dbReference type="Gene3D" id="3.30.420.10">
    <property type="entry name" value="Ribonuclease H-like superfamily/Ribonuclease H"/>
    <property type="match status" value="1"/>
</dbReference>
<dbReference type="PANTHER" id="PTHR37984">
    <property type="entry name" value="PROTEIN CBG26694"/>
    <property type="match status" value="1"/>
</dbReference>
<keyword evidence="4" id="KW-0540">Nuclease</keyword>
<dbReference type="SUPFAM" id="SSF56672">
    <property type="entry name" value="DNA/RNA polymerases"/>
    <property type="match status" value="1"/>
</dbReference>
<keyword evidence="14" id="KW-1185">Reference proteome</keyword>
<dbReference type="InterPro" id="IPR001995">
    <property type="entry name" value="Peptidase_A2_cat"/>
</dbReference>
<dbReference type="FunFam" id="1.10.340.70:FF:000001">
    <property type="entry name" value="Retrovirus-related Pol polyprotein from transposon gypsy-like Protein"/>
    <property type="match status" value="1"/>
</dbReference>
<dbReference type="Pfam" id="PF00078">
    <property type="entry name" value="RVT_1"/>
    <property type="match status" value="1"/>
</dbReference>
<dbReference type="InterPro" id="IPR012337">
    <property type="entry name" value="RNaseH-like_sf"/>
</dbReference>
<dbReference type="GO" id="GO:0003676">
    <property type="term" value="F:nucleic acid binding"/>
    <property type="evidence" value="ECO:0007669"/>
    <property type="project" value="InterPro"/>
</dbReference>
<keyword evidence="2" id="KW-0808">Transferase</keyword>
<dbReference type="InterPro" id="IPR001969">
    <property type="entry name" value="Aspartic_peptidase_AS"/>
</dbReference>
<dbReference type="GO" id="GO:0006508">
    <property type="term" value="P:proteolysis"/>
    <property type="evidence" value="ECO:0007669"/>
    <property type="project" value="InterPro"/>
</dbReference>
<dbReference type="CDD" id="cd01647">
    <property type="entry name" value="RT_LTR"/>
    <property type="match status" value="1"/>
</dbReference>
<dbReference type="InterPro" id="IPR001584">
    <property type="entry name" value="Integrase_cat-core"/>
</dbReference>
<evidence type="ECO:0000256" key="3">
    <source>
        <dbReference type="ARBA" id="ARBA00022695"/>
    </source>
</evidence>
<feature type="compositionally biased region" description="Basic and acidic residues" evidence="9">
    <location>
        <begin position="1223"/>
        <end position="1232"/>
    </location>
</feature>
<evidence type="ECO:0000256" key="2">
    <source>
        <dbReference type="ARBA" id="ARBA00022679"/>
    </source>
</evidence>
<evidence type="ECO:0000256" key="4">
    <source>
        <dbReference type="ARBA" id="ARBA00022722"/>
    </source>
</evidence>
<organism evidence="13 14">
    <name type="scientific">Magallana gigas</name>
    <name type="common">Pacific oyster</name>
    <name type="synonym">Crassostrea gigas</name>
    <dbReference type="NCBI Taxonomy" id="29159"/>
    <lineage>
        <taxon>Eukaryota</taxon>
        <taxon>Metazoa</taxon>
        <taxon>Spiralia</taxon>
        <taxon>Lophotrochozoa</taxon>
        <taxon>Mollusca</taxon>
        <taxon>Bivalvia</taxon>
        <taxon>Autobranchia</taxon>
        <taxon>Pteriomorphia</taxon>
        <taxon>Ostreida</taxon>
        <taxon>Ostreoidea</taxon>
        <taxon>Ostreidae</taxon>
        <taxon>Magallana</taxon>
    </lineage>
</organism>
<dbReference type="EnsemblMetazoa" id="G21135.1">
    <property type="protein sequence ID" value="G21135.1:cds"/>
    <property type="gene ID" value="G21135"/>
</dbReference>
<dbReference type="Pfam" id="PF17917">
    <property type="entry name" value="RT_RNaseH"/>
    <property type="match status" value="1"/>
</dbReference>
<accession>A0A8W8JWJ0</accession>
<dbReference type="PROSITE" id="PS50994">
    <property type="entry name" value="INTEGRASE"/>
    <property type="match status" value="1"/>
</dbReference>
<feature type="region of interest" description="Disordered" evidence="9">
    <location>
        <begin position="271"/>
        <end position="390"/>
    </location>
</feature>